<accession>A0A5B7X2Q0</accession>
<dbReference type="GO" id="GO:0004803">
    <property type="term" value="F:transposase activity"/>
    <property type="evidence" value="ECO:0007669"/>
    <property type="project" value="InterPro"/>
</dbReference>
<dbReference type="InterPro" id="IPR002686">
    <property type="entry name" value="Transposase_17"/>
</dbReference>
<dbReference type="Gene3D" id="3.30.70.1290">
    <property type="entry name" value="Transposase IS200-like"/>
    <property type="match status" value="1"/>
</dbReference>
<dbReference type="InterPro" id="IPR052715">
    <property type="entry name" value="RAYT_transposase"/>
</dbReference>
<dbReference type="OrthoDB" id="9794403at2"/>
<organism evidence="2 3">
    <name type="scientific">Antarcticibacterium flavum</name>
    <dbReference type="NCBI Taxonomy" id="2058175"/>
    <lineage>
        <taxon>Bacteria</taxon>
        <taxon>Pseudomonadati</taxon>
        <taxon>Bacteroidota</taxon>
        <taxon>Flavobacteriia</taxon>
        <taxon>Flavobacteriales</taxon>
        <taxon>Flavobacteriaceae</taxon>
        <taxon>Antarcticibacterium</taxon>
    </lineage>
</organism>
<reference evidence="2 3" key="1">
    <citation type="submission" date="2019-06" db="EMBL/GenBank/DDBJ databases">
        <title>Complete genome sequence of Antarcticibacterium flavum KCTC 52984T from an Antarctic marine sediment.</title>
        <authorList>
            <person name="Lee Y.M."/>
            <person name="Shin S.C."/>
        </authorList>
    </citation>
    <scope>NUCLEOTIDE SEQUENCE [LARGE SCALE GENOMIC DNA]</scope>
    <source>
        <strain evidence="2 3">KCTC 52984</strain>
    </source>
</reference>
<evidence type="ECO:0000313" key="3">
    <source>
        <dbReference type="Proteomes" id="UP000309016"/>
    </source>
</evidence>
<dbReference type="GO" id="GO:0043565">
    <property type="term" value="F:sequence-specific DNA binding"/>
    <property type="evidence" value="ECO:0007669"/>
    <property type="project" value="TreeGrafter"/>
</dbReference>
<dbReference type="RefSeq" id="WP_139065503.1">
    <property type="nucleotide sequence ID" value="NZ_CP040812.1"/>
</dbReference>
<sequence length="191" mass="22419">MRDVRRHNRRSTRLKGYDYTQAGAYFITIPCQNRKHRFGKIEAGEMILNEFGRIAYDEWQKLPERFPNLDLDVFQVMPNHMHGIIILNDNPVRATLAVAPSGDATKNDLGENDDWATARVAPTIGNIIGAYKSIVFNKCLEIYKSQNKTMGKLWQRNYWEIIIRNERSHQNISAYIINNPKKWQEDKFYKK</sequence>
<dbReference type="SUPFAM" id="SSF143422">
    <property type="entry name" value="Transposase IS200-like"/>
    <property type="match status" value="1"/>
</dbReference>
<dbReference type="KEGG" id="afla:FHG64_05600"/>
<evidence type="ECO:0000313" key="2">
    <source>
        <dbReference type="EMBL" id="QCY68918.1"/>
    </source>
</evidence>
<dbReference type="EMBL" id="CP040812">
    <property type="protein sequence ID" value="QCY68918.1"/>
    <property type="molecule type" value="Genomic_DNA"/>
</dbReference>
<dbReference type="PANTHER" id="PTHR36966:SF1">
    <property type="entry name" value="REP-ASSOCIATED TYROSINE TRANSPOSASE"/>
    <property type="match status" value="1"/>
</dbReference>
<gene>
    <name evidence="2" type="ORF">FHG64_05600</name>
</gene>
<keyword evidence="3" id="KW-1185">Reference proteome</keyword>
<dbReference type="AlphaFoldDB" id="A0A5B7X2Q0"/>
<dbReference type="PANTHER" id="PTHR36966">
    <property type="entry name" value="REP-ASSOCIATED TYROSINE TRANSPOSASE"/>
    <property type="match status" value="1"/>
</dbReference>
<dbReference type="Proteomes" id="UP000309016">
    <property type="component" value="Chromosome"/>
</dbReference>
<name>A0A5B7X2Q0_9FLAO</name>
<proteinExistence type="predicted"/>
<dbReference type="InterPro" id="IPR036515">
    <property type="entry name" value="Transposase_17_sf"/>
</dbReference>
<feature type="domain" description="Transposase IS200-like" evidence="1">
    <location>
        <begin position="20"/>
        <end position="179"/>
    </location>
</feature>
<evidence type="ECO:0000259" key="1">
    <source>
        <dbReference type="SMART" id="SM01321"/>
    </source>
</evidence>
<protein>
    <recommendedName>
        <fullName evidence="1">Transposase IS200-like domain-containing protein</fullName>
    </recommendedName>
</protein>
<dbReference type="GO" id="GO:0006313">
    <property type="term" value="P:DNA transposition"/>
    <property type="evidence" value="ECO:0007669"/>
    <property type="project" value="InterPro"/>
</dbReference>
<dbReference type="SMART" id="SM01321">
    <property type="entry name" value="Y1_Tnp"/>
    <property type="match status" value="1"/>
</dbReference>